<keyword evidence="4" id="KW-0274">FAD</keyword>
<dbReference type="Gene3D" id="3.50.50.100">
    <property type="match status" value="1"/>
</dbReference>
<dbReference type="Pfam" id="PF22366">
    <property type="entry name" value="NDH2_C"/>
    <property type="match status" value="1"/>
</dbReference>
<feature type="domain" description="External alternative NADH-ubiquinone oxidoreductase-like C-terminal" evidence="12">
    <location>
        <begin position="368"/>
        <end position="424"/>
    </location>
</feature>
<evidence type="ECO:0000256" key="5">
    <source>
        <dbReference type="ARBA" id="ARBA00022946"/>
    </source>
</evidence>
<evidence type="ECO:0000313" key="13">
    <source>
        <dbReference type="EMBL" id="CAA9222015.1"/>
    </source>
</evidence>
<evidence type="ECO:0000256" key="3">
    <source>
        <dbReference type="ARBA" id="ARBA00022630"/>
    </source>
</evidence>
<keyword evidence="6 13" id="KW-0560">Oxidoreductase</keyword>
<dbReference type="PRINTS" id="PR00368">
    <property type="entry name" value="FADPNR"/>
</dbReference>
<dbReference type="InterPro" id="IPR023753">
    <property type="entry name" value="FAD/NAD-binding_dom"/>
</dbReference>
<evidence type="ECO:0000259" key="12">
    <source>
        <dbReference type="Pfam" id="PF22366"/>
    </source>
</evidence>
<dbReference type="PANTHER" id="PTHR43706:SF47">
    <property type="entry name" value="EXTERNAL NADH-UBIQUINONE OXIDOREDUCTASE 1, MITOCHONDRIAL-RELATED"/>
    <property type="match status" value="1"/>
</dbReference>
<feature type="transmembrane region" description="Helical" evidence="10">
    <location>
        <begin position="387"/>
        <end position="409"/>
    </location>
</feature>
<dbReference type="InterPro" id="IPR036188">
    <property type="entry name" value="FAD/NAD-bd_sf"/>
</dbReference>
<evidence type="ECO:0000256" key="6">
    <source>
        <dbReference type="ARBA" id="ARBA00023002"/>
    </source>
</evidence>
<accession>A0A6J4HED1</accession>
<dbReference type="InterPro" id="IPR045024">
    <property type="entry name" value="NDH-2"/>
</dbReference>
<dbReference type="InterPro" id="IPR054585">
    <property type="entry name" value="NDH2-like_C"/>
</dbReference>
<dbReference type="PRINTS" id="PR00411">
    <property type="entry name" value="PNDRDTASEI"/>
</dbReference>
<protein>
    <recommendedName>
        <fullName evidence="2">NADH:ubiquinone reductase (non-electrogenic)</fullName>
        <ecNumber evidence="2">1.6.5.9</ecNumber>
    </recommendedName>
</protein>
<dbReference type="Pfam" id="PF07992">
    <property type="entry name" value="Pyr_redox_2"/>
    <property type="match status" value="1"/>
</dbReference>
<comment type="similarity">
    <text evidence="1">Belongs to the NADH dehydrogenase family.</text>
</comment>
<name>A0A6J4HED1_9SPHI</name>
<comment type="catalytic activity">
    <reaction evidence="8">
        <text>a quinone + NADH + H(+) = a quinol + NAD(+)</text>
        <dbReference type="Rhea" id="RHEA:46160"/>
        <dbReference type="ChEBI" id="CHEBI:15378"/>
        <dbReference type="ChEBI" id="CHEBI:24646"/>
        <dbReference type="ChEBI" id="CHEBI:57540"/>
        <dbReference type="ChEBI" id="CHEBI:57945"/>
        <dbReference type="ChEBI" id="CHEBI:132124"/>
        <dbReference type="EC" id="1.6.5.9"/>
    </reaction>
</comment>
<keyword evidence="10" id="KW-0472">Membrane</keyword>
<gene>
    <name evidence="13" type="ORF">AVDCRST_MAG56-507</name>
</gene>
<feature type="region of interest" description="Disordered" evidence="9">
    <location>
        <begin position="445"/>
        <end position="469"/>
    </location>
</feature>
<sequence length="469" mass="52547">MSEIREFSTPDTPEFSIRIPDTSKPRVILIGGGFGGAQFVKSLSDRDFQLVMFDRHNYHTFQPLLYQVATAGLEPDSIAAPLRKIFDNKKNFYFRMALVNKIVPEQNCIQTSIGNIRYDILVISTGSRTNYFGNDELIKKCFPLKQVPQALDMRSQILQNMEKAVLTNDLRIQEGLLNYVVVGGGPTGVELAGSIAELKRHIFPKDYPELDLKRMNIYLVEGSPKLLGAMSEKSSKWALKYLQEMGVTVVLNSVVQSYDGETVYLKNGSTIRSKTLIWAAGVKGNVVPGLKEECLQKGSRILVDEFNRATCYENIYAIGDVAAMITEQYKQGYPMLAPVAKQQGERLALNLNDQVRGRNWKPFKYNDRGSMATIGRNKAVADLPGGFFLKGFLAWAAWMLVHVLFLIGFRSKLIVMANWIWSYLTYDKGTRLIIRPYVKPNNPAAEEPLPKEVAAHTPGAEKTAATSAR</sequence>
<keyword evidence="10" id="KW-0812">Transmembrane</keyword>
<evidence type="ECO:0000259" key="11">
    <source>
        <dbReference type="Pfam" id="PF07992"/>
    </source>
</evidence>
<keyword evidence="5" id="KW-0809">Transit peptide</keyword>
<evidence type="ECO:0000256" key="4">
    <source>
        <dbReference type="ARBA" id="ARBA00022827"/>
    </source>
</evidence>
<dbReference type="PANTHER" id="PTHR43706">
    <property type="entry name" value="NADH DEHYDROGENASE"/>
    <property type="match status" value="1"/>
</dbReference>
<evidence type="ECO:0000256" key="1">
    <source>
        <dbReference type="ARBA" id="ARBA00005272"/>
    </source>
</evidence>
<evidence type="ECO:0000256" key="10">
    <source>
        <dbReference type="SAM" id="Phobius"/>
    </source>
</evidence>
<evidence type="ECO:0000256" key="9">
    <source>
        <dbReference type="SAM" id="MobiDB-lite"/>
    </source>
</evidence>
<feature type="domain" description="FAD/NAD(P)-binding" evidence="11">
    <location>
        <begin position="26"/>
        <end position="344"/>
    </location>
</feature>
<evidence type="ECO:0000256" key="7">
    <source>
        <dbReference type="ARBA" id="ARBA00023027"/>
    </source>
</evidence>
<evidence type="ECO:0000256" key="2">
    <source>
        <dbReference type="ARBA" id="ARBA00012637"/>
    </source>
</evidence>
<dbReference type="SUPFAM" id="SSF51905">
    <property type="entry name" value="FAD/NAD(P)-binding domain"/>
    <property type="match status" value="1"/>
</dbReference>
<dbReference type="EC" id="1.6.5.9" evidence="2"/>
<keyword evidence="3" id="KW-0285">Flavoprotein</keyword>
<keyword evidence="10" id="KW-1133">Transmembrane helix</keyword>
<reference evidence="13" key="1">
    <citation type="submission" date="2020-02" db="EMBL/GenBank/DDBJ databases">
        <authorList>
            <person name="Meier V. D."/>
        </authorList>
    </citation>
    <scope>NUCLEOTIDE SEQUENCE</scope>
    <source>
        <strain evidence="13">AVDCRST_MAG56</strain>
    </source>
</reference>
<dbReference type="GO" id="GO:0050136">
    <property type="term" value="F:NADH dehydrogenase (quinone) (non-electrogenic) activity"/>
    <property type="evidence" value="ECO:0007669"/>
    <property type="project" value="UniProtKB-EC"/>
</dbReference>
<organism evidence="13">
    <name type="scientific">uncultured Cytophagales bacterium</name>
    <dbReference type="NCBI Taxonomy" id="158755"/>
    <lineage>
        <taxon>Bacteria</taxon>
        <taxon>Pseudomonadati</taxon>
        <taxon>Bacteroidota</taxon>
        <taxon>Sphingobacteriia</taxon>
        <taxon>Sphingobacteriales</taxon>
        <taxon>environmental samples</taxon>
    </lineage>
</organism>
<keyword evidence="7" id="KW-0520">NAD</keyword>
<proteinExistence type="inferred from homology"/>
<evidence type="ECO:0000256" key="8">
    <source>
        <dbReference type="ARBA" id="ARBA00047599"/>
    </source>
</evidence>
<dbReference type="EMBL" id="CADCTQ010000045">
    <property type="protein sequence ID" value="CAA9222015.1"/>
    <property type="molecule type" value="Genomic_DNA"/>
</dbReference>
<dbReference type="AlphaFoldDB" id="A0A6J4HED1"/>